<name>A0ABS9U779_9MICC</name>
<gene>
    <name evidence="1" type="ORF">L0M17_21775</name>
</gene>
<proteinExistence type="predicted"/>
<keyword evidence="2" id="KW-1185">Reference proteome</keyword>
<sequence>MVLTKVRSGGAVAPAVAEGDGVAADALGGNGKMLERATVAPAAAPKTANPAP</sequence>
<evidence type="ECO:0000313" key="2">
    <source>
        <dbReference type="Proteomes" id="UP001202922"/>
    </source>
</evidence>
<dbReference type="Proteomes" id="UP001202922">
    <property type="component" value="Unassembled WGS sequence"/>
</dbReference>
<reference evidence="1 2" key="1">
    <citation type="submission" date="2022-03" db="EMBL/GenBank/DDBJ databases">
        <title>Sinomonas sp. isolated from a soil.</title>
        <authorList>
            <person name="Han J."/>
            <person name="Kim D.-U."/>
        </authorList>
    </citation>
    <scope>NUCLEOTIDE SEQUENCE [LARGE SCALE GENOMIC DNA]</scope>
    <source>
        <strain evidence="1 2">5-5</strain>
    </source>
</reference>
<comment type="caution">
    <text evidence="1">The sequence shown here is derived from an EMBL/GenBank/DDBJ whole genome shotgun (WGS) entry which is preliminary data.</text>
</comment>
<evidence type="ECO:0000313" key="1">
    <source>
        <dbReference type="EMBL" id="MCH6472554.1"/>
    </source>
</evidence>
<organism evidence="1 2">
    <name type="scientific">Sinomonas terrae</name>
    <dbReference type="NCBI Taxonomy" id="2908838"/>
    <lineage>
        <taxon>Bacteria</taxon>
        <taxon>Bacillati</taxon>
        <taxon>Actinomycetota</taxon>
        <taxon>Actinomycetes</taxon>
        <taxon>Micrococcales</taxon>
        <taxon>Micrococcaceae</taxon>
        <taxon>Sinomonas</taxon>
    </lineage>
</organism>
<dbReference type="EMBL" id="JAKZBV010000002">
    <property type="protein sequence ID" value="MCH6472554.1"/>
    <property type="molecule type" value="Genomic_DNA"/>
</dbReference>
<dbReference type="RefSeq" id="WP_241056722.1">
    <property type="nucleotide sequence ID" value="NZ_JAKZBV010000002.1"/>
</dbReference>
<accession>A0ABS9U779</accession>
<protein>
    <submittedName>
        <fullName evidence="1">Uncharacterized protein</fullName>
    </submittedName>
</protein>